<dbReference type="Proteomes" id="UP000550707">
    <property type="component" value="Unassembled WGS sequence"/>
</dbReference>
<gene>
    <name evidence="2" type="ORF">HJG59_009035</name>
</gene>
<dbReference type="AlphaFoldDB" id="A0A7J8E2R3"/>
<evidence type="ECO:0000313" key="2">
    <source>
        <dbReference type="EMBL" id="KAF6429704.1"/>
    </source>
</evidence>
<keyword evidence="1" id="KW-1133">Transmembrane helix</keyword>
<reference evidence="2 3" key="1">
    <citation type="journal article" date="2020" name="Nature">
        <title>Six reference-quality genomes reveal evolution of bat adaptations.</title>
        <authorList>
            <person name="Jebb D."/>
            <person name="Huang Z."/>
            <person name="Pippel M."/>
            <person name="Hughes G.M."/>
            <person name="Lavrichenko K."/>
            <person name="Devanna P."/>
            <person name="Winkler S."/>
            <person name="Jermiin L.S."/>
            <person name="Skirmuntt E.C."/>
            <person name="Katzourakis A."/>
            <person name="Burkitt-Gray L."/>
            <person name="Ray D.A."/>
            <person name="Sullivan K.A.M."/>
            <person name="Roscito J.G."/>
            <person name="Kirilenko B.M."/>
            <person name="Davalos L.M."/>
            <person name="Corthals A.P."/>
            <person name="Power M.L."/>
            <person name="Jones G."/>
            <person name="Ransome R.D."/>
            <person name="Dechmann D.K.N."/>
            <person name="Locatelli A.G."/>
            <person name="Puechmaille S.J."/>
            <person name="Fedrigo O."/>
            <person name="Jarvis E.D."/>
            <person name="Hiller M."/>
            <person name="Vernes S.C."/>
            <person name="Myers E.W."/>
            <person name="Teeling E.C."/>
        </authorList>
    </citation>
    <scope>NUCLEOTIDE SEQUENCE [LARGE SCALE GENOMIC DNA]</scope>
    <source>
        <strain evidence="2">MMolMol1</strain>
        <tissue evidence="2">Muscle</tissue>
    </source>
</reference>
<evidence type="ECO:0000256" key="1">
    <source>
        <dbReference type="SAM" id="Phobius"/>
    </source>
</evidence>
<protein>
    <submittedName>
        <fullName evidence="2">Uncharacterized protein</fullName>
    </submittedName>
</protein>
<keyword evidence="3" id="KW-1185">Reference proteome</keyword>
<accession>A0A7J8E2R3</accession>
<sequence length="137" mass="14925">MGPMFSTFLLTPDSNEHVCGWRRLPVGDGNSQLVPVCLWPLGSTSTLCCLICEKGWEPFSYFSFAVCKLRALERVLQEAGFSFQVTRVLSVCVQASREPAAFPVLRGACRAQLLFQHLVALCLLPGLAAVAGWGAYA</sequence>
<comment type="caution">
    <text evidence="2">The sequence shown here is derived from an EMBL/GenBank/DDBJ whole genome shotgun (WGS) entry which is preliminary data.</text>
</comment>
<proteinExistence type="predicted"/>
<dbReference type="EMBL" id="JACASF010000015">
    <property type="protein sequence ID" value="KAF6429704.1"/>
    <property type="molecule type" value="Genomic_DNA"/>
</dbReference>
<organism evidence="2 3">
    <name type="scientific">Molossus molossus</name>
    <name type="common">Pallas' mastiff bat</name>
    <name type="synonym">Vespertilio molossus</name>
    <dbReference type="NCBI Taxonomy" id="27622"/>
    <lineage>
        <taxon>Eukaryota</taxon>
        <taxon>Metazoa</taxon>
        <taxon>Chordata</taxon>
        <taxon>Craniata</taxon>
        <taxon>Vertebrata</taxon>
        <taxon>Euteleostomi</taxon>
        <taxon>Mammalia</taxon>
        <taxon>Eutheria</taxon>
        <taxon>Laurasiatheria</taxon>
        <taxon>Chiroptera</taxon>
        <taxon>Yangochiroptera</taxon>
        <taxon>Molossidae</taxon>
        <taxon>Molossus</taxon>
    </lineage>
</organism>
<feature type="transmembrane region" description="Helical" evidence="1">
    <location>
        <begin position="113"/>
        <end position="136"/>
    </location>
</feature>
<dbReference type="InParanoid" id="A0A7J8E2R3"/>
<keyword evidence="1" id="KW-0812">Transmembrane</keyword>
<name>A0A7J8E2R3_MOLMO</name>
<keyword evidence="1" id="KW-0472">Membrane</keyword>
<evidence type="ECO:0000313" key="3">
    <source>
        <dbReference type="Proteomes" id="UP000550707"/>
    </source>
</evidence>